<evidence type="ECO:0000313" key="1">
    <source>
        <dbReference type="EMBL" id="ACB96733.1"/>
    </source>
</evidence>
<proteinExistence type="predicted"/>
<organism evidence="1 2">
    <name type="scientific">Beijerinckia indica subsp. indica (strain ATCC 9039 / DSM 1715 / NCIMB 8712)</name>
    <dbReference type="NCBI Taxonomy" id="395963"/>
    <lineage>
        <taxon>Bacteria</taxon>
        <taxon>Pseudomonadati</taxon>
        <taxon>Pseudomonadota</taxon>
        <taxon>Alphaproteobacteria</taxon>
        <taxon>Hyphomicrobiales</taxon>
        <taxon>Beijerinckiaceae</taxon>
        <taxon>Beijerinckia</taxon>
    </lineage>
</organism>
<evidence type="ECO:0000313" key="2">
    <source>
        <dbReference type="Proteomes" id="UP000001695"/>
    </source>
</evidence>
<accession>B2ICD6</accession>
<name>B2ICD6_BEII9</name>
<dbReference type="AlphaFoldDB" id="B2ICD6"/>
<protein>
    <submittedName>
        <fullName evidence="1">Uncharacterized protein</fullName>
    </submittedName>
</protein>
<gene>
    <name evidence="1" type="ordered locus">Bind_3173</name>
</gene>
<dbReference type="EMBL" id="CP001016">
    <property type="protein sequence ID" value="ACB96733.1"/>
    <property type="molecule type" value="Genomic_DNA"/>
</dbReference>
<dbReference type="OrthoDB" id="8445325at2"/>
<reference evidence="2" key="1">
    <citation type="submission" date="2008-03" db="EMBL/GenBank/DDBJ databases">
        <title>Complete sequence of chromosome of Beijerinckia indica subsp. indica ATCC 9039.</title>
        <authorList>
            <consortium name="US DOE Joint Genome Institute"/>
            <person name="Copeland A."/>
            <person name="Lucas S."/>
            <person name="Lapidus A."/>
            <person name="Glavina del Rio T."/>
            <person name="Dalin E."/>
            <person name="Tice H."/>
            <person name="Bruce D."/>
            <person name="Goodwin L."/>
            <person name="Pitluck S."/>
            <person name="LaButti K."/>
            <person name="Schmutz J."/>
            <person name="Larimer F."/>
            <person name="Land M."/>
            <person name="Hauser L."/>
            <person name="Kyrpides N."/>
            <person name="Mikhailova N."/>
            <person name="Dunfield P.F."/>
            <person name="Dedysh S.N."/>
            <person name="Liesack W."/>
            <person name="Saw J.H."/>
            <person name="Alam M."/>
            <person name="Chen Y."/>
            <person name="Murrell J.C."/>
            <person name="Richardson P."/>
        </authorList>
    </citation>
    <scope>NUCLEOTIDE SEQUENCE [LARGE SCALE GENOMIC DNA]</scope>
    <source>
        <strain evidence="2">ATCC 9039 / DSM 1715 / NCIMB 8712</strain>
    </source>
</reference>
<reference evidence="1 2" key="2">
    <citation type="journal article" date="2010" name="J. Bacteriol.">
        <title>Complete genome sequence of Beijerinckia indica subsp. indica.</title>
        <authorList>
            <person name="Tamas I."/>
            <person name="Dedysh S.N."/>
            <person name="Liesack W."/>
            <person name="Stott M.B."/>
            <person name="Alam M."/>
            <person name="Murrell J.C."/>
            <person name="Dunfield P.F."/>
        </authorList>
    </citation>
    <scope>NUCLEOTIDE SEQUENCE [LARGE SCALE GENOMIC DNA]</scope>
    <source>
        <strain evidence="2">ATCC 9039 / DSM 1715 / NCIMB 8712</strain>
    </source>
</reference>
<sequence length="160" mass="18005">MKDIDDSAINFLEGTGQDERIPERWTPEHVGTRIVDAIRIERRLPPVRGPRPPGNHFREVVNEGIDQTDFADPPRNRRGPATATEIKQMEIALGWMTLLRDHDPGLAVVTVHWAFAVVSGKTVRDLCKRKGWAFGTFYRKRNAALGFVADHLNAVAVPVF</sequence>
<dbReference type="KEGG" id="bid:Bind_3173"/>
<dbReference type="eggNOG" id="ENOG502ZTK5">
    <property type="taxonomic scope" value="Bacteria"/>
</dbReference>
<dbReference type="RefSeq" id="WP_012386081.1">
    <property type="nucleotide sequence ID" value="NC_010581.1"/>
</dbReference>
<dbReference type="Proteomes" id="UP000001695">
    <property type="component" value="Chromosome"/>
</dbReference>
<dbReference type="HOGENOM" id="CLU_1561147_0_0_5"/>
<keyword evidence="2" id="KW-1185">Reference proteome</keyword>